<protein>
    <recommendedName>
        <fullName evidence="3">Phosphoenolpyruvate-protein phosphotransferase</fullName>
    </recommendedName>
    <alternativeName>
        <fullName evidence="8">Phosphotransferase system, enzyme I</fullName>
    </alternativeName>
</protein>
<accession>A0A0P9CXR5</accession>
<dbReference type="InterPro" id="IPR000121">
    <property type="entry name" value="PEP_util_C"/>
</dbReference>
<dbReference type="PANTHER" id="PTHR46244">
    <property type="entry name" value="PHOSPHOENOLPYRUVATE-PROTEIN PHOSPHOTRANSFERASE"/>
    <property type="match status" value="1"/>
</dbReference>
<dbReference type="GO" id="GO:0016301">
    <property type="term" value="F:kinase activity"/>
    <property type="evidence" value="ECO:0007669"/>
    <property type="project" value="UniProtKB-KW"/>
</dbReference>
<feature type="domain" description="PEP-utilising enzyme mobile" evidence="9">
    <location>
        <begin position="80"/>
        <end position="151"/>
    </location>
</feature>
<dbReference type="SUPFAM" id="SSF51621">
    <property type="entry name" value="Phosphoenolpyruvate/pyruvate domain"/>
    <property type="match status" value="1"/>
</dbReference>
<keyword evidence="7" id="KW-0460">Magnesium</keyword>
<dbReference type="SUPFAM" id="SSF47831">
    <property type="entry name" value="Enzyme I of the PEP:sugar phosphotransferase system HPr-binding (sub)domain"/>
    <property type="match status" value="1"/>
</dbReference>
<dbReference type="Gene3D" id="3.20.20.60">
    <property type="entry name" value="Phosphoenolpyruvate-binding domains"/>
    <property type="match status" value="1"/>
</dbReference>
<organism evidence="12 13">
    <name type="scientific">Kouleothrix aurantiaca</name>
    <dbReference type="NCBI Taxonomy" id="186479"/>
    <lineage>
        <taxon>Bacteria</taxon>
        <taxon>Bacillati</taxon>
        <taxon>Chloroflexota</taxon>
        <taxon>Chloroflexia</taxon>
        <taxon>Chloroflexales</taxon>
        <taxon>Roseiflexineae</taxon>
        <taxon>Roseiflexaceae</taxon>
        <taxon>Kouleothrix</taxon>
    </lineage>
</organism>
<dbReference type="Pfam" id="PF02896">
    <property type="entry name" value="PEP-utilizers_C"/>
    <property type="match status" value="1"/>
</dbReference>
<dbReference type="InterPro" id="IPR015813">
    <property type="entry name" value="Pyrv/PenolPyrv_kinase-like_dom"/>
</dbReference>
<dbReference type="InterPro" id="IPR008279">
    <property type="entry name" value="PEP-util_enz_mobile_dom"/>
</dbReference>
<dbReference type="InterPro" id="IPR036637">
    <property type="entry name" value="Phosphohistidine_dom_sf"/>
</dbReference>
<feature type="domain" description="Phosphotransferase system enzyme I N-terminal" evidence="11">
    <location>
        <begin position="2"/>
        <end position="55"/>
    </location>
</feature>
<keyword evidence="4 12" id="KW-0808">Transferase</keyword>
<dbReference type="Pfam" id="PF05524">
    <property type="entry name" value="PEP-utilisers_N"/>
    <property type="match status" value="1"/>
</dbReference>
<evidence type="ECO:0000259" key="11">
    <source>
        <dbReference type="Pfam" id="PF05524"/>
    </source>
</evidence>
<dbReference type="InterPro" id="IPR036618">
    <property type="entry name" value="PtsI_HPr-bd_sf"/>
</dbReference>
<proteinExistence type="inferred from homology"/>
<dbReference type="EMBL" id="LJCR01003224">
    <property type="protein sequence ID" value="KPV47799.1"/>
    <property type="molecule type" value="Genomic_DNA"/>
</dbReference>
<evidence type="ECO:0000259" key="9">
    <source>
        <dbReference type="Pfam" id="PF00391"/>
    </source>
</evidence>
<dbReference type="Proteomes" id="UP000050509">
    <property type="component" value="Unassembled WGS sequence"/>
</dbReference>
<comment type="caution">
    <text evidence="12">The sequence shown here is derived from an EMBL/GenBank/DDBJ whole genome shotgun (WGS) entry which is preliminary data.</text>
</comment>
<reference evidence="12 13" key="1">
    <citation type="submission" date="2015-09" db="EMBL/GenBank/DDBJ databases">
        <title>Draft genome sequence of Kouleothrix aurantiaca JCM 19913.</title>
        <authorList>
            <person name="Hemp J."/>
        </authorList>
    </citation>
    <scope>NUCLEOTIDE SEQUENCE [LARGE SCALE GENOMIC DNA]</scope>
    <source>
        <strain evidence="12 13">COM-B</strain>
    </source>
</reference>
<evidence type="ECO:0000256" key="2">
    <source>
        <dbReference type="ARBA" id="ARBA00007837"/>
    </source>
</evidence>
<evidence type="ECO:0000256" key="1">
    <source>
        <dbReference type="ARBA" id="ARBA00001946"/>
    </source>
</evidence>
<keyword evidence="5" id="KW-0479">Metal-binding</keyword>
<evidence type="ECO:0000313" key="12">
    <source>
        <dbReference type="EMBL" id="KPV47799.1"/>
    </source>
</evidence>
<keyword evidence="6" id="KW-0418">Kinase</keyword>
<keyword evidence="13" id="KW-1185">Reference proteome</keyword>
<dbReference type="GO" id="GO:0046872">
    <property type="term" value="F:metal ion binding"/>
    <property type="evidence" value="ECO:0007669"/>
    <property type="project" value="UniProtKB-KW"/>
</dbReference>
<dbReference type="PANTHER" id="PTHR46244:SF3">
    <property type="entry name" value="PHOSPHOENOLPYRUVATE-PROTEIN PHOSPHOTRANSFERASE"/>
    <property type="match status" value="1"/>
</dbReference>
<evidence type="ECO:0000256" key="4">
    <source>
        <dbReference type="ARBA" id="ARBA00022679"/>
    </source>
</evidence>
<comment type="similarity">
    <text evidence="2">Belongs to the PEP-utilizing enzyme family.</text>
</comment>
<feature type="non-terminal residue" evidence="12">
    <location>
        <position position="1"/>
    </location>
</feature>
<dbReference type="InterPro" id="IPR040442">
    <property type="entry name" value="Pyrv_kinase-like_dom_sf"/>
</dbReference>
<name>A0A0P9CXR5_9CHLR</name>
<evidence type="ECO:0000256" key="7">
    <source>
        <dbReference type="ARBA" id="ARBA00022842"/>
    </source>
</evidence>
<dbReference type="Gene3D" id="1.10.274.10">
    <property type="entry name" value="PtsI, HPr-binding domain"/>
    <property type="match status" value="1"/>
</dbReference>
<gene>
    <name evidence="12" type="ORF">SE17_41495</name>
</gene>
<evidence type="ECO:0000256" key="8">
    <source>
        <dbReference type="ARBA" id="ARBA00033235"/>
    </source>
</evidence>
<dbReference type="Pfam" id="PF00391">
    <property type="entry name" value="PEP-utilizers"/>
    <property type="match status" value="1"/>
</dbReference>
<evidence type="ECO:0000313" key="13">
    <source>
        <dbReference type="Proteomes" id="UP000050509"/>
    </source>
</evidence>
<dbReference type="Gene3D" id="3.50.30.10">
    <property type="entry name" value="Phosphohistidine domain"/>
    <property type="match status" value="1"/>
</dbReference>
<dbReference type="InterPro" id="IPR050499">
    <property type="entry name" value="PEP-utilizing_PTS_enzyme"/>
</dbReference>
<keyword evidence="12" id="KW-0670">Pyruvate</keyword>
<feature type="domain" description="PEP-utilising enzyme C-terminal" evidence="10">
    <location>
        <begin position="184"/>
        <end position="224"/>
    </location>
</feature>
<sequence length="224" mass="22783">MFEAQALLLDDPFLTEEVGRLVQEEGMPLEDAISATTGQMRAAMEALDDPYMRERAADMDALGHALLGALHGDTGGLGDLPPGAIIVAPDLTPAETAGLRSGTVAGFATAYGGPTGHTAILAKALGIPAVVGLGAGALDIADDTEIILDGGSALLIAAPDAETRAAYQARASGERAADEQRRLVFRDQPGRLADGRALGVWANIGSPDEAQAAADNGAEGIGLF</sequence>
<dbReference type="GO" id="GO:0009401">
    <property type="term" value="P:phosphoenolpyruvate-dependent sugar phosphotransferase system"/>
    <property type="evidence" value="ECO:0007669"/>
    <property type="project" value="InterPro"/>
</dbReference>
<feature type="non-terminal residue" evidence="12">
    <location>
        <position position="224"/>
    </location>
</feature>
<evidence type="ECO:0000256" key="5">
    <source>
        <dbReference type="ARBA" id="ARBA00022723"/>
    </source>
</evidence>
<evidence type="ECO:0000256" key="6">
    <source>
        <dbReference type="ARBA" id="ARBA00022777"/>
    </source>
</evidence>
<dbReference type="SUPFAM" id="SSF52009">
    <property type="entry name" value="Phosphohistidine domain"/>
    <property type="match status" value="1"/>
</dbReference>
<dbReference type="InterPro" id="IPR008731">
    <property type="entry name" value="PTS_EIN"/>
</dbReference>
<evidence type="ECO:0000259" key="10">
    <source>
        <dbReference type="Pfam" id="PF02896"/>
    </source>
</evidence>
<dbReference type="AlphaFoldDB" id="A0A0P9CXR5"/>
<comment type="cofactor">
    <cofactor evidence="1">
        <name>Mg(2+)</name>
        <dbReference type="ChEBI" id="CHEBI:18420"/>
    </cofactor>
</comment>
<evidence type="ECO:0000256" key="3">
    <source>
        <dbReference type="ARBA" id="ARBA00016544"/>
    </source>
</evidence>